<gene>
    <name evidence="1" type="ORF">PHPALM_3407</name>
</gene>
<evidence type="ECO:0000313" key="1">
    <source>
        <dbReference type="EMBL" id="POM78992.1"/>
    </source>
</evidence>
<protein>
    <submittedName>
        <fullName evidence="1">Uncharacterized protein</fullName>
    </submittedName>
</protein>
<accession>A0A2P4YMG0</accession>
<evidence type="ECO:0000313" key="2">
    <source>
        <dbReference type="Proteomes" id="UP000237271"/>
    </source>
</evidence>
<keyword evidence="2" id="KW-1185">Reference proteome</keyword>
<name>A0A2P4YMG0_9STRA</name>
<organism evidence="1 2">
    <name type="scientific">Phytophthora palmivora</name>
    <dbReference type="NCBI Taxonomy" id="4796"/>
    <lineage>
        <taxon>Eukaryota</taxon>
        <taxon>Sar</taxon>
        <taxon>Stramenopiles</taxon>
        <taxon>Oomycota</taxon>
        <taxon>Peronosporomycetes</taxon>
        <taxon>Peronosporales</taxon>
        <taxon>Peronosporaceae</taxon>
        <taxon>Phytophthora</taxon>
    </lineage>
</organism>
<dbReference type="EMBL" id="NCKW01001858">
    <property type="protein sequence ID" value="POM78992.1"/>
    <property type="molecule type" value="Genomic_DNA"/>
</dbReference>
<sequence>MVNKILSGHDTSTNVAIQDLRSFDSQTRSTISSFQHHLFSTCHDLQAAQHDVNQAVLDVLTSTVPPHHLSSSAEEPRKGRSWVRFLPKVYLCLVFCVSIEPFV</sequence>
<dbReference type="OrthoDB" id="115326at2759"/>
<comment type="caution">
    <text evidence="1">The sequence shown here is derived from an EMBL/GenBank/DDBJ whole genome shotgun (WGS) entry which is preliminary data.</text>
</comment>
<dbReference type="AlphaFoldDB" id="A0A2P4YMG0"/>
<reference evidence="1 2" key="1">
    <citation type="journal article" date="2017" name="Genome Biol. Evol.">
        <title>Phytophthora megakarya and P. palmivora, closely related causal agents of cacao black pod rot, underwent increases in genome sizes and gene numbers by different mechanisms.</title>
        <authorList>
            <person name="Ali S.S."/>
            <person name="Shao J."/>
            <person name="Lary D.J."/>
            <person name="Kronmiller B."/>
            <person name="Shen D."/>
            <person name="Strem M.D."/>
            <person name="Amoako-Attah I."/>
            <person name="Akrofi A.Y."/>
            <person name="Begoude B.A."/>
            <person name="Ten Hoopen G.M."/>
            <person name="Coulibaly K."/>
            <person name="Kebe B.I."/>
            <person name="Melnick R.L."/>
            <person name="Guiltinan M.J."/>
            <person name="Tyler B.M."/>
            <person name="Meinhardt L.W."/>
            <person name="Bailey B.A."/>
        </authorList>
    </citation>
    <scope>NUCLEOTIDE SEQUENCE [LARGE SCALE GENOMIC DNA]</scope>
    <source>
        <strain evidence="2">sbr112.9</strain>
    </source>
</reference>
<dbReference type="Proteomes" id="UP000237271">
    <property type="component" value="Unassembled WGS sequence"/>
</dbReference>
<proteinExistence type="predicted"/>